<dbReference type="GO" id="GO:0000712">
    <property type="term" value="P:resolution of meiotic recombination intermediates"/>
    <property type="evidence" value="ECO:0007669"/>
    <property type="project" value="InterPro"/>
</dbReference>
<name>A0A8S4N5C1_OWEFU</name>
<dbReference type="GO" id="GO:0000794">
    <property type="term" value="C:condensed nuclear chromosome"/>
    <property type="evidence" value="ECO:0007669"/>
    <property type="project" value="InterPro"/>
</dbReference>
<dbReference type="Proteomes" id="UP000749559">
    <property type="component" value="Unassembled WGS sequence"/>
</dbReference>
<dbReference type="AlphaFoldDB" id="A0A8S4N5C1"/>
<sequence>MPRYLALDFVSQILQERKAIQTRMQLTVPQHLESVDAYIHRGVLPDPAYRKPWLRVRPDFQYLQEEGANELSELQQGHFKDGPEYMDGVMLKSRNLGLVEIVPSSNPSSQQSFTDDVIEDIFLNAGKIPGEMELFEKVDLQNVKQQSAYKDSDDTSTWLIEEPLCTEPLRMTLDALPKVGHMLDRLRPKIVKDPFADNTGETYTEASVFRTDRSDIFHTKESSSKPISETPHLDVRVENGSSELKSETTPIGSFTDELFVKEKIFKSEILKNLCHSLVKVFVKLKIFLMCLIILAVQEIK</sequence>
<dbReference type="GO" id="GO:0003697">
    <property type="term" value="F:single-stranded DNA binding"/>
    <property type="evidence" value="ECO:0007669"/>
    <property type="project" value="TreeGrafter"/>
</dbReference>
<organism evidence="1 2">
    <name type="scientific">Owenia fusiformis</name>
    <name type="common">Polychaete worm</name>
    <dbReference type="NCBI Taxonomy" id="6347"/>
    <lineage>
        <taxon>Eukaryota</taxon>
        <taxon>Metazoa</taxon>
        <taxon>Spiralia</taxon>
        <taxon>Lophotrochozoa</taxon>
        <taxon>Annelida</taxon>
        <taxon>Polychaeta</taxon>
        <taxon>Sedentaria</taxon>
        <taxon>Canalipalpata</taxon>
        <taxon>Sabellida</taxon>
        <taxon>Oweniida</taxon>
        <taxon>Oweniidae</taxon>
        <taxon>Owenia</taxon>
    </lineage>
</organism>
<dbReference type="EMBL" id="CAIIXF020000001">
    <property type="protein sequence ID" value="CAH1775977.1"/>
    <property type="molecule type" value="Genomic_DNA"/>
</dbReference>
<dbReference type="PANTHER" id="PTHR35668:SF1">
    <property type="entry name" value="PROTEIN SHORTAGE IN CHIASMATA 1 ORTHOLOG"/>
    <property type="match status" value="1"/>
</dbReference>
<evidence type="ECO:0000313" key="2">
    <source>
        <dbReference type="Proteomes" id="UP000749559"/>
    </source>
</evidence>
<accession>A0A8S4N5C1</accession>
<dbReference type="PANTHER" id="PTHR35668">
    <property type="entry name" value="PROTEIN SHORTAGE IN CHIASMATA 1 ORTHOLOG"/>
    <property type="match status" value="1"/>
</dbReference>
<keyword evidence="2" id="KW-1185">Reference proteome</keyword>
<gene>
    <name evidence="1" type="ORF">OFUS_LOCUS3209</name>
</gene>
<reference evidence="1" key="1">
    <citation type="submission" date="2022-03" db="EMBL/GenBank/DDBJ databases">
        <authorList>
            <person name="Martin C."/>
        </authorList>
    </citation>
    <scope>NUCLEOTIDE SEQUENCE</scope>
</reference>
<protein>
    <submittedName>
        <fullName evidence="1">Uncharacterized protein</fullName>
    </submittedName>
</protein>
<evidence type="ECO:0000313" key="1">
    <source>
        <dbReference type="EMBL" id="CAH1775977.1"/>
    </source>
</evidence>
<comment type="caution">
    <text evidence="1">The sequence shown here is derived from an EMBL/GenBank/DDBJ whole genome shotgun (WGS) entry which is preliminary data.</text>
</comment>
<dbReference type="InterPro" id="IPR039991">
    <property type="entry name" value="SHOC1"/>
</dbReference>
<dbReference type="OrthoDB" id="5973439at2759"/>
<proteinExistence type="predicted"/>
<dbReference type="GO" id="GO:0016887">
    <property type="term" value="F:ATP hydrolysis activity"/>
    <property type="evidence" value="ECO:0007669"/>
    <property type="project" value="InterPro"/>
</dbReference>